<sequence length="375" mass="43973">MQKPALILTNVVLFSVTSLICLLLVPLEAITKGFDSTEIIACIILIWFSGLSITAGYHRLWAHKAYDAHPLIKVLFALGGALALQNSILHWASDHRVHHKHVDDNDRDPYSAGRGFWFSHIGWMLREYQANRYQDYNNCRDLQKDKVVMWQHRHYLVLTLATNIGLPVMLGWLNGDVWGMLLLAGVLRLAVVHHVTFFINSLAHMWGKQSYTDKNSARDNGLLALFTFGEGYHNFHHIFEYDYRNGIRWWHFDPTKWLIRGLSFIGLSSNLRKVPEQRIEKARVEMQLKNVQRKVAHLPNASVLSQRVQKEYELLVEKMTAYYDIKKRLLEIKKRQVAEQYEKLDLDYKYRELRQAFVLAKSRWIEMHKLQTNYS</sequence>
<evidence type="ECO:0000256" key="2">
    <source>
        <dbReference type="ARBA" id="ARBA00008749"/>
    </source>
</evidence>
<dbReference type="Proteomes" id="UP000068447">
    <property type="component" value="Chromosome"/>
</dbReference>
<evidence type="ECO:0000256" key="10">
    <source>
        <dbReference type="ARBA" id="ARBA00023136"/>
    </source>
</evidence>
<dbReference type="KEGG" id="lal:AT746_12470"/>
<dbReference type="RefSeq" id="WP_062480782.1">
    <property type="nucleotide sequence ID" value="NZ_CP013650.1"/>
</dbReference>
<dbReference type="PRINTS" id="PR00075">
    <property type="entry name" value="FACDDSATRASE"/>
</dbReference>
<keyword evidence="6 12" id="KW-1133">Transmembrane helix</keyword>
<dbReference type="CDD" id="cd03505">
    <property type="entry name" value="Delta9-FADS-like"/>
    <property type="match status" value="1"/>
</dbReference>
<evidence type="ECO:0000259" key="13">
    <source>
        <dbReference type="Pfam" id="PF00487"/>
    </source>
</evidence>
<name>A0A0U2JJ75_9ALTE</name>
<dbReference type="STRING" id="1526571.AT746_12470"/>
<dbReference type="GO" id="GO:0006633">
    <property type="term" value="P:fatty acid biosynthetic process"/>
    <property type="evidence" value="ECO:0007669"/>
    <property type="project" value="UniProtKB-KW"/>
</dbReference>
<evidence type="ECO:0000256" key="7">
    <source>
        <dbReference type="ARBA" id="ARBA00023002"/>
    </source>
</evidence>
<comment type="subcellular location">
    <subcellularLocation>
        <location evidence="1">Membrane</location>
        <topology evidence="1">Multi-pass membrane protein</topology>
    </subcellularLocation>
</comment>
<feature type="transmembrane region" description="Helical" evidence="12">
    <location>
        <begin position="70"/>
        <end position="92"/>
    </location>
</feature>
<proteinExistence type="inferred from homology"/>
<organism evidence="14 15">
    <name type="scientific">Lacimicrobium alkaliphilum</name>
    <dbReference type="NCBI Taxonomy" id="1526571"/>
    <lineage>
        <taxon>Bacteria</taxon>
        <taxon>Pseudomonadati</taxon>
        <taxon>Pseudomonadota</taxon>
        <taxon>Gammaproteobacteria</taxon>
        <taxon>Alteromonadales</taxon>
        <taxon>Alteromonadaceae</taxon>
        <taxon>Lacimicrobium</taxon>
    </lineage>
</organism>
<evidence type="ECO:0000256" key="12">
    <source>
        <dbReference type="SAM" id="Phobius"/>
    </source>
</evidence>
<accession>A0A0U2JJ75</accession>
<keyword evidence="7" id="KW-0560">Oxidoreductase</keyword>
<evidence type="ECO:0000256" key="6">
    <source>
        <dbReference type="ARBA" id="ARBA00022989"/>
    </source>
</evidence>
<evidence type="ECO:0000256" key="4">
    <source>
        <dbReference type="ARBA" id="ARBA00022692"/>
    </source>
</evidence>
<dbReference type="GO" id="GO:0016020">
    <property type="term" value="C:membrane"/>
    <property type="evidence" value="ECO:0007669"/>
    <property type="project" value="UniProtKB-SubCell"/>
</dbReference>
<protein>
    <submittedName>
        <fullName evidence="14">Acyl-CoA desaturase</fullName>
    </submittedName>
</protein>
<dbReference type="AlphaFoldDB" id="A0A0U2JJ75"/>
<feature type="transmembrane region" description="Helical" evidence="12">
    <location>
        <begin position="6"/>
        <end position="27"/>
    </location>
</feature>
<dbReference type="PANTHER" id="PTHR11351">
    <property type="entry name" value="ACYL-COA DESATURASE"/>
    <property type="match status" value="1"/>
</dbReference>
<keyword evidence="11" id="KW-0275">Fatty acid biosynthesis</keyword>
<reference evidence="14 15" key="1">
    <citation type="submission" date="2015-12" db="EMBL/GenBank/DDBJ databases">
        <title>Complete genome of Lacimicrobium alkaliphilum KCTC 32984.</title>
        <authorList>
            <person name="Kim S.-G."/>
            <person name="Lee Y.-J."/>
        </authorList>
    </citation>
    <scope>NUCLEOTIDE SEQUENCE [LARGE SCALE GENOMIC DNA]</scope>
    <source>
        <strain evidence="14 15">YelD216</strain>
    </source>
</reference>
<evidence type="ECO:0000256" key="11">
    <source>
        <dbReference type="ARBA" id="ARBA00023160"/>
    </source>
</evidence>
<dbReference type="EMBL" id="CP013650">
    <property type="protein sequence ID" value="ALS98998.1"/>
    <property type="molecule type" value="Genomic_DNA"/>
</dbReference>
<dbReference type="OrthoDB" id="19906at2"/>
<dbReference type="PANTHER" id="PTHR11351:SF31">
    <property type="entry name" value="DESATURASE 1, ISOFORM A-RELATED"/>
    <property type="match status" value="1"/>
</dbReference>
<feature type="transmembrane region" description="Helical" evidence="12">
    <location>
        <begin position="39"/>
        <end position="58"/>
    </location>
</feature>
<feature type="transmembrane region" description="Helical" evidence="12">
    <location>
        <begin position="178"/>
        <end position="199"/>
    </location>
</feature>
<keyword evidence="5" id="KW-0276">Fatty acid metabolism</keyword>
<evidence type="ECO:0000256" key="3">
    <source>
        <dbReference type="ARBA" id="ARBA00022516"/>
    </source>
</evidence>
<feature type="domain" description="Fatty acid desaturase" evidence="13">
    <location>
        <begin position="41"/>
        <end position="260"/>
    </location>
</feature>
<dbReference type="InterPro" id="IPR015876">
    <property type="entry name" value="Acyl-CoA_DS"/>
</dbReference>
<evidence type="ECO:0000256" key="9">
    <source>
        <dbReference type="ARBA" id="ARBA00023098"/>
    </source>
</evidence>
<keyword evidence="3" id="KW-0444">Lipid biosynthesis</keyword>
<keyword evidence="8" id="KW-0408">Iron</keyword>
<evidence type="ECO:0000256" key="1">
    <source>
        <dbReference type="ARBA" id="ARBA00004141"/>
    </source>
</evidence>
<keyword evidence="10 12" id="KW-0472">Membrane</keyword>
<dbReference type="InterPro" id="IPR005804">
    <property type="entry name" value="FA_desaturase_dom"/>
</dbReference>
<evidence type="ECO:0000256" key="8">
    <source>
        <dbReference type="ARBA" id="ARBA00023004"/>
    </source>
</evidence>
<feature type="transmembrane region" description="Helical" evidence="12">
    <location>
        <begin position="154"/>
        <end position="172"/>
    </location>
</feature>
<evidence type="ECO:0000256" key="5">
    <source>
        <dbReference type="ARBA" id="ARBA00022832"/>
    </source>
</evidence>
<evidence type="ECO:0000313" key="15">
    <source>
        <dbReference type="Proteomes" id="UP000068447"/>
    </source>
</evidence>
<keyword evidence="4 12" id="KW-0812">Transmembrane</keyword>
<dbReference type="GO" id="GO:0016717">
    <property type="term" value="F:oxidoreductase activity, acting on paired donors, with oxidation of a pair of donors resulting in the reduction of molecular oxygen to two molecules of water"/>
    <property type="evidence" value="ECO:0007669"/>
    <property type="project" value="InterPro"/>
</dbReference>
<dbReference type="Pfam" id="PF00487">
    <property type="entry name" value="FA_desaturase"/>
    <property type="match status" value="1"/>
</dbReference>
<gene>
    <name evidence="14" type="ORF">AT746_12470</name>
</gene>
<comment type="similarity">
    <text evidence="2">Belongs to the fatty acid desaturase type 2 family.</text>
</comment>
<keyword evidence="15" id="KW-1185">Reference proteome</keyword>
<keyword evidence="9" id="KW-0443">Lipid metabolism</keyword>
<evidence type="ECO:0000313" key="14">
    <source>
        <dbReference type="EMBL" id="ALS98998.1"/>
    </source>
</evidence>